<gene>
    <name evidence="1" type="ORF">CANVERA_P3754</name>
</gene>
<comment type="caution">
    <text evidence="1">The sequence shown here is derived from an EMBL/GenBank/DDBJ whole genome shotgun (WGS) entry which is preliminary data.</text>
</comment>
<dbReference type="EMBL" id="CANTUO010000004">
    <property type="protein sequence ID" value="CAI5759245.1"/>
    <property type="molecule type" value="Genomic_DNA"/>
</dbReference>
<dbReference type="InterPro" id="IPR001611">
    <property type="entry name" value="Leu-rich_rpt"/>
</dbReference>
<name>A0A9W4TY04_9ASCO</name>
<dbReference type="InterPro" id="IPR032675">
    <property type="entry name" value="LRR_dom_sf"/>
</dbReference>
<proteinExistence type="predicted"/>
<protein>
    <submittedName>
        <fullName evidence="1">Uncharacterized protein</fullName>
    </submittedName>
</protein>
<dbReference type="AlphaFoldDB" id="A0A9W4TY04"/>
<organism evidence="1 2">
    <name type="scientific">Candida verbasci</name>
    <dbReference type="NCBI Taxonomy" id="1227364"/>
    <lineage>
        <taxon>Eukaryota</taxon>
        <taxon>Fungi</taxon>
        <taxon>Dikarya</taxon>
        <taxon>Ascomycota</taxon>
        <taxon>Saccharomycotina</taxon>
        <taxon>Pichiomycetes</taxon>
        <taxon>Debaryomycetaceae</taxon>
        <taxon>Candida/Lodderomyces clade</taxon>
        <taxon>Candida</taxon>
    </lineage>
</organism>
<evidence type="ECO:0000313" key="1">
    <source>
        <dbReference type="EMBL" id="CAI5759245.1"/>
    </source>
</evidence>
<evidence type="ECO:0000313" key="2">
    <source>
        <dbReference type="Proteomes" id="UP001152885"/>
    </source>
</evidence>
<dbReference type="Proteomes" id="UP001152885">
    <property type="component" value="Unassembled WGS sequence"/>
</dbReference>
<dbReference type="Gene3D" id="3.80.10.10">
    <property type="entry name" value="Ribonuclease Inhibitor"/>
    <property type="match status" value="1"/>
</dbReference>
<keyword evidence="2" id="KW-1185">Reference proteome</keyword>
<sequence length="482" mass="56044">MENLTKFQNLKELKYLYSFNWNFIPQSLEFLHCQITSTTQPCVLPNLKRLRLDQPNYKSSKELDLSKFHQLEEIQMNNMLEFTLLPDNLKILILSESSLSISPSLNFYQLNVLCLEAPLTLISSIMIRNKLPINLKVLSLIEREESKAIKDIKVGIDIDSRIKEKKKFEAPKNLHTLEIKFNEPFYMKHLILPNLACLILQNLNFSIIESNNKTFNLYEIKQDKALKWQLPASTTILKLNNINSVQLEIPSNIRVLQLENCQLTKFEGVLNNLEVLDLSNNHIDSINLNSHPDLIKLNLSNAQLDLVKPTKIANSCEVLDLYSIKPIRFISVRYRFPYHLKQLRISVLTDLVPNLLDVLNDNIEVLIIDGCKNEKSIEELTLNLTFLVFLEKFQISLTPDISLKIRQLNELKILNLQNLKLENCLNDVILKEFHAKNVTFNTKSTLNKSVVKYSIYECKKTENLKRFAITEKCLYRETRLDI</sequence>
<reference evidence="1" key="1">
    <citation type="submission" date="2022-12" db="EMBL/GenBank/DDBJ databases">
        <authorList>
            <person name="Brejova B."/>
        </authorList>
    </citation>
    <scope>NUCLEOTIDE SEQUENCE</scope>
</reference>
<accession>A0A9W4TY04</accession>
<dbReference type="SUPFAM" id="SSF52058">
    <property type="entry name" value="L domain-like"/>
    <property type="match status" value="1"/>
</dbReference>
<dbReference type="PROSITE" id="PS51450">
    <property type="entry name" value="LRR"/>
    <property type="match status" value="1"/>
</dbReference>